<evidence type="ECO:0000313" key="1">
    <source>
        <dbReference type="EMBL" id="AYV84860.1"/>
    </source>
</evidence>
<accession>A0A3G5ACG5</accession>
<name>A0A3G5ACG5_9VIRU</name>
<dbReference type="EMBL" id="MK072427">
    <property type="protein sequence ID" value="AYV84860.1"/>
    <property type="molecule type" value="Genomic_DNA"/>
</dbReference>
<organism evidence="1">
    <name type="scientific">Hyperionvirus sp</name>
    <dbReference type="NCBI Taxonomy" id="2487770"/>
    <lineage>
        <taxon>Viruses</taxon>
        <taxon>Varidnaviria</taxon>
        <taxon>Bamfordvirae</taxon>
        <taxon>Nucleocytoviricota</taxon>
        <taxon>Megaviricetes</taxon>
        <taxon>Imitervirales</taxon>
        <taxon>Mimiviridae</taxon>
        <taxon>Klosneuvirinae</taxon>
    </lineage>
</organism>
<protein>
    <submittedName>
        <fullName evidence="1">Uncharacterized protein</fullName>
    </submittedName>
</protein>
<proteinExistence type="predicted"/>
<gene>
    <name evidence="1" type="ORF">Hyperionvirus45_9</name>
</gene>
<sequence>MLLRLTVGFLIDLQRVLKSVIAKRENVST</sequence>
<reference evidence="1" key="1">
    <citation type="submission" date="2018-10" db="EMBL/GenBank/DDBJ databases">
        <title>Hidden diversity of soil giant viruses.</title>
        <authorList>
            <person name="Schulz F."/>
            <person name="Alteio L."/>
            <person name="Goudeau D."/>
            <person name="Ryan E.M."/>
            <person name="Malmstrom R.R."/>
            <person name="Blanchard J."/>
            <person name="Woyke T."/>
        </authorList>
    </citation>
    <scope>NUCLEOTIDE SEQUENCE</scope>
    <source>
        <strain evidence="1">HYV1</strain>
    </source>
</reference>